<feature type="transmembrane region" description="Helical" evidence="1">
    <location>
        <begin position="64"/>
        <end position="82"/>
    </location>
</feature>
<feature type="transmembrane region" description="Helical" evidence="1">
    <location>
        <begin position="146"/>
        <end position="166"/>
    </location>
</feature>
<dbReference type="SUPFAM" id="SSF103481">
    <property type="entry name" value="Multidrug resistance efflux transporter EmrE"/>
    <property type="match status" value="1"/>
</dbReference>
<dbReference type="PANTHER" id="PTHR40761:SF1">
    <property type="entry name" value="CONSERVED INTEGRAL MEMBRANE ALANINE VALINE AND LEUCINE RICH PROTEIN-RELATED"/>
    <property type="match status" value="1"/>
</dbReference>
<dbReference type="PANTHER" id="PTHR40761">
    <property type="entry name" value="CONSERVED INTEGRAL MEMBRANE ALANINE VALINE AND LEUCINE RICH PROTEIN-RELATED"/>
    <property type="match status" value="1"/>
</dbReference>
<keyword evidence="3" id="KW-1185">Reference proteome</keyword>
<reference evidence="3" key="1">
    <citation type="journal article" date="2019" name="Int. J. Syst. Evol. Microbiol.">
        <title>The Global Catalogue of Microorganisms (GCM) 10K type strain sequencing project: providing services to taxonomists for standard genome sequencing and annotation.</title>
        <authorList>
            <consortium name="The Broad Institute Genomics Platform"/>
            <consortium name="The Broad Institute Genome Sequencing Center for Infectious Disease"/>
            <person name="Wu L."/>
            <person name="Ma J."/>
        </authorList>
    </citation>
    <scope>NUCLEOTIDE SEQUENCE [LARGE SCALE GENOMIC DNA]</scope>
    <source>
        <strain evidence="3">JCM 16956</strain>
    </source>
</reference>
<feature type="transmembrane region" description="Helical" evidence="1">
    <location>
        <begin position="121"/>
        <end position="140"/>
    </location>
</feature>
<feature type="transmembrane region" description="Helical" evidence="1">
    <location>
        <begin position="207"/>
        <end position="225"/>
    </location>
</feature>
<protein>
    <recommendedName>
        <fullName evidence="4">Integral membrane protein</fullName>
    </recommendedName>
</protein>
<gene>
    <name evidence="2" type="ORF">GCM10022244_30360</name>
</gene>
<evidence type="ECO:0000313" key="3">
    <source>
        <dbReference type="Proteomes" id="UP001501000"/>
    </source>
</evidence>
<dbReference type="EMBL" id="BAABAJ010000008">
    <property type="protein sequence ID" value="GAA3919145.1"/>
    <property type="molecule type" value="Genomic_DNA"/>
</dbReference>
<proteinExistence type="predicted"/>
<feature type="transmembrane region" description="Helical" evidence="1">
    <location>
        <begin position="12"/>
        <end position="35"/>
    </location>
</feature>
<keyword evidence="1" id="KW-0472">Membrane</keyword>
<dbReference type="InterPro" id="IPR037185">
    <property type="entry name" value="EmrE-like"/>
</dbReference>
<dbReference type="Gene3D" id="1.10.3730.20">
    <property type="match status" value="1"/>
</dbReference>
<sequence length="289" mass="28608">MGAANRDAVRLMGSVLGGLAAASAATVCFGLASTVQARAARADHRDVRGGDLGMAARLVRSGPFLVGTALDMAGFAFSVLALRSLPLFVVQSVTNASLAVTAVAAVWLLKVPLHARDGAAVAVVVIGLVLLALGSGPQGVTSAGTAFDVMLLGVPVAALALTALAARLRGGRAAVVLGALSGVGFGVTSLAVRVMDTSSTAAVLTDPATYAVVLGGLGGYLSYVLALRHGTVAAATASGTLVEVCAPGLVGILLLHDQTRPGYGWLALAGFLVATAGTIALSRFGEGRP</sequence>
<evidence type="ECO:0000313" key="2">
    <source>
        <dbReference type="EMBL" id="GAA3919145.1"/>
    </source>
</evidence>
<dbReference type="Proteomes" id="UP001501000">
    <property type="component" value="Unassembled WGS sequence"/>
</dbReference>
<keyword evidence="1" id="KW-0812">Transmembrane</keyword>
<name>A0ABP7MCK2_9ACTN</name>
<organism evidence="2 3">
    <name type="scientific">Streptomyces gulbargensis</name>
    <dbReference type="NCBI Taxonomy" id="364901"/>
    <lineage>
        <taxon>Bacteria</taxon>
        <taxon>Bacillati</taxon>
        <taxon>Actinomycetota</taxon>
        <taxon>Actinomycetes</taxon>
        <taxon>Kitasatosporales</taxon>
        <taxon>Streptomycetaceae</taxon>
        <taxon>Streptomyces</taxon>
    </lineage>
</organism>
<keyword evidence="1" id="KW-1133">Transmembrane helix</keyword>
<feature type="transmembrane region" description="Helical" evidence="1">
    <location>
        <begin position="173"/>
        <end position="195"/>
    </location>
</feature>
<feature type="transmembrane region" description="Helical" evidence="1">
    <location>
        <begin position="262"/>
        <end position="281"/>
    </location>
</feature>
<feature type="transmembrane region" description="Helical" evidence="1">
    <location>
        <begin position="232"/>
        <end position="256"/>
    </location>
</feature>
<comment type="caution">
    <text evidence="2">The sequence shown here is derived from an EMBL/GenBank/DDBJ whole genome shotgun (WGS) entry which is preliminary data.</text>
</comment>
<evidence type="ECO:0000256" key="1">
    <source>
        <dbReference type="SAM" id="Phobius"/>
    </source>
</evidence>
<accession>A0ABP7MCK2</accession>
<feature type="transmembrane region" description="Helical" evidence="1">
    <location>
        <begin position="88"/>
        <end position="109"/>
    </location>
</feature>
<evidence type="ECO:0008006" key="4">
    <source>
        <dbReference type="Google" id="ProtNLM"/>
    </source>
</evidence>